<accession>A0A2T5JN17</accession>
<name>A0A2T5JN17_9RHOB</name>
<protein>
    <recommendedName>
        <fullName evidence="3">GNAT family N-acetyltransferase</fullName>
    </recommendedName>
</protein>
<evidence type="ECO:0008006" key="3">
    <source>
        <dbReference type="Google" id="ProtNLM"/>
    </source>
</evidence>
<reference evidence="1 2" key="1">
    <citation type="submission" date="2018-04" db="EMBL/GenBank/DDBJ databases">
        <title>Genomic Encyclopedia of Type Strains, Phase III (KMG-III): the genomes of soil and plant-associated and newly described type strains.</title>
        <authorList>
            <person name="Whitman W."/>
        </authorList>
    </citation>
    <scope>NUCLEOTIDE SEQUENCE [LARGE SCALE GENOMIC DNA]</scope>
    <source>
        <strain evidence="1 2">KA25</strain>
    </source>
</reference>
<dbReference type="Proteomes" id="UP000244060">
    <property type="component" value="Unassembled WGS sequence"/>
</dbReference>
<gene>
    <name evidence="1" type="ORF">C8J28_13516</name>
</gene>
<proteinExistence type="predicted"/>
<dbReference type="AlphaFoldDB" id="A0A2T5JN17"/>
<comment type="caution">
    <text evidence="1">The sequence shown here is derived from an EMBL/GenBank/DDBJ whole genome shotgun (WGS) entry which is preliminary data.</text>
</comment>
<organism evidence="1 2">
    <name type="scientific">Cereibacter azotoformans</name>
    <dbReference type="NCBI Taxonomy" id="43057"/>
    <lineage>
        <taxon>Bacteria</taxon>
        <taxon>Pseudomonadati</taxon>
        <taxon>Pseudomonadota</taxon>
        <taxon>Alphaproteobacteria</taxon>
        <taxon>Rhodobacterales</taxon>
        <taxon>Paracoccaceae</taxon>
        <taxon>Cereibacter</taxon>
    </lineage>
</organism>
<evidence type="ECO:0000313" key="2">
    <source>
        <dbReference type="Proteomes" id="UP000244060"/>
    </source>
</evidence>
<keyword evidence="2" id="KW-1185">Reference proteome</keyword>
<evidence type="ECO:0000313" key="1">
    <source>
        <dbReference type="EMBL" id="PTR08710.1"/>
    </source>
</evidence>
<sequence length="351" mass="39226">MAVTIETRGSEIRDTFLAKMAETFDAQAVERKARCWDWIFNPPLGPEAPAVSVLTAWREDRFVGGSITGVSAYMLRGETCYFLSPYGTNIDPKERGLGISLIKAFYTGPHRRIGIPIDERFARVNEKYGAHSRPRVQLFAPLRAGSALTRRKPAAAPVTRLGNAVWSAWRGISSLAGPRLKRGETVTDAQDFGAEHDAFWHKAAAHHPFIEVRNSAFMTWRFRHMPIQSYDILQLRREGELRGYVAVGHEVDPQRGTAQVADILTVDDDPRDLALLFRAAADRLEELGAEVAAFGCVPNEALLQAAQMAGFSRTKPTRPAQVYYGSPEDTAFLDEDLRNLYLTRADQDEDY</sequence>
<dbReference type="RefSeq" id="WP_233864081.1">
    <property type="nucleotide sequence ID" value="NZ_CP090022.1"/>
</dbReference>
<dbReference type="EMBL" id="QAOT01000035">
    <property type="protein sequence ID" value="PTR08710.1"/>
    <property type="molecule type" value="Genomic_DNA"/>
</dbReference>